<evidence type="ECO:0000313" key="3">
    <source>
        <dbReference type="Proteomes" id="UP000518878"/>
    </source>
</evidence>
<feature type="transmembrane region" description="Helical" evidence="1">
    <location>
        <begin position="227"/>
        <end position="248"/>
    </location>
</feature>
<keyword evidence="3" id="KW-1185">Reference proteome</keyword>
<dbReference type="RefSeq" id="WP_166699000.1">
    <property type="nucleotide sequence ID" value="NZ_JAAQTL010000001.1"/>
</dbReference>
<gene>
    <name evidence="2" type="ORF">HBF32_07160</name>
</gene>
<keyword evidence="1" id="KW-0812">Transmembrane</keyword>
<reference evidence="2 3" key="1">
    <citation type="journal article" date="2006" name="Int. J. Syst. Evol. Microbiol.">
        <title>Dyella yeojuensis sp. nov., isolated from greenhouse soil in Korea.</title>
        <authorList>
            <person name="Kim B.Y."/>
            <person name="Weon H.Y."/>
            <person name="Lee K.H."/>
            <person name="Seok S.J."/>
            <person name="Kwon S.W."/>
            <person name="Go S.J."/>
            <person name="Stackebrandt E."/>
        </authorList>
    </citation>
    <scope>NUCLEOTIDE SEQUENCE [LARGE SCALE GENOMIC DNA]</scope>
    <source>
        <strain evidence="2 3">DSM 17673</strain>
    </source>
</reference>
<dbReference type="AlphaFoldDB" id="A0A7X5QTV3"/>
<organism evidence="2 3">
    <name type="scientific">Luteibacter yeojuensis</name>
    <dbReference type="NCBI Taxonomy" id="345309"/>
    <lineage>
        <taxon>Bacteria</taxon>
        <taxon>Pseudomonadati</taxon>
        <taxon>Pseudomonadota</taxon>
        <taxon>Gammaproteobacteria</taxon>
        <taxon>Lysobacterales</taxon>
        <taxon>Rhodanobacteraceae</taxon>
        <taxon>Luteibacter</taxon>
    </lineage>
</organism>
<feature type="transmembrane region" description="Helical" evidence="1">
    <location>
        <begin position="173"/>
        <end position="192"/>
    </location>
</feature>
<sequence length="303" mass="32081">MNGQQRRSSFAAIGRGSIAALQWRLMLLWIFVTLLPTMVIALPLWRMLDDLLGHAVHADAWAANFDGLLFGDVLAALHDDHGWTGMAYVAGMLLTLLTAPFLAGMIVAGGRAHRTLGFAGLLQGGAAEYGRMLRLSILALIPYGLFVAAAYGASSFADDKIDAALLASTADGYRHGALAVAVLFFVIAQAIVESARAQFIADIGLRSAFRALGRGVMLLVRRPFATLFVYLVITLAGGALLVAIASWRGHTASVGGGLPLGILIVQIGVVVVAWMRTARLLALAGLVAVGTHRRRRSDFAPAL</sequence>
<dbReference type="EMBL" id="JAAQTL010000001">
    <property type="protein sequence ID" value="NID15239.1"/>
    <property type="molecule type" value="Genomic_DNA"/>
</dbReference>
<dbReference type="Proteomes" id="UP000518878">
    <property type="component" value="Unassembled WGS sequence"/>
</dbReference>
<proteinExistence type="predicted"/>
<keyword evidence="1" id="KW-0472">Membrane</keyword>
<evidence type="ECO:0000313" key="2">
    <source>
        <dbReference type="EMBL" id="NID15239.1"/>
    </source>
</evidence>
<protein>
    <submittedName>
        <fullName evidence="2">Uncharacterized protein</fullName>
    </submittedName>
</protein>
<name>A0A7X5QTV3_9GAMM</name>
<feature type="transmembrane region" description="Helical" evidence="1">
    <location>
        <begin position="133"/>
        <end position="153"/>
    </location>
</feature>
<comment type="caution">
    <text evidence="2">The sequence shown here is derived from an EMBL/GenBank/DDBJ whole genome shotgun (WGS) entry which is preliminary data.</text>
</comment>
<feature type="transmembrane region" description="Helical" evidence="1">
    <location>
        <begin position="25"/>
        <end position="45"/>
    </location>
</feature>
<feature type="transmembrane region" description="Helical" evidence="1">
    <location>
        <begin position="260"/>
        <end position="289"/>
    </location>
</feature>
<accession>A0A7X5QTV3</accession>
<keyword evidence="1" id="KW-1133">Transmembrane helix</keyword>
<feature type="transmembrane region" description="Helical" evidence="1">
    <location>
        <begin position="87"/>
        <end position="112"/>
    </location>
</feature>
<evidence type="ECO:0000256" key="1">
    <source>
        <dbReference type="SAM" id="Phobius"/>
    </source>
</evidence>